<dbReference type="EMBL" id="KQ085985">
    <property type="protein sequence ID" value="KLO12081.1"/>
    <property type="molecule type" value="Genomic_DNA"/>
</dbReference>
<name>A0A0H2S594_9AGAM</name>
<organism evidence="1 2">
    <name type="scientific">Schizopora paradoxa</name>
    <dbReference type="NCBI Taxonomy" id="27342"/>
    <lineage>
        <taxon>Eukaryota</taxon>
        <taxon>Fungi</taxon>
        <taxon>Dikarya</taxon>
        <taxon>Basidiomycota</taxon>
        <taxon>Agaricomycotina</taxon>
        <taxon>Agaricomycetes</taxon>
        <taxon>Hymenochaetales</taxon>
        <taxon>Schizoporaceae</taxon>
        <taxon>Schizopora</taxon>
    </lineage>
</organism>
<dbReference type="InParanoid" id="A0A0H2S594"/>
<protein>
    <submittedName>
        <fullName evidence="1">Uncharacterized protein</fullName>
    </submittedName>
</protein>
<proteinExistence type="predicted"/>
<dbReference type="AlphaFoldDB" id="A0A0H2S594"/>
<evidence type="ECO:0000313" key="2">
    <source>
        <dbReference type="Proteomes" id="UP000053477"/>
    </source>
</evidence>
<reference evidence="1 2" key="1">
    <citation type="submission" date="2015-04" db="EMBL/GenBank/DDBJ databases">
        <title>Complete genome sequence of Schizopora paradoxa KUC8140, a cosmopolitan wood degrader in East Asia.</title>
        <authorList>
            <consortium name="DOE Joint Genome Institute"/>
            <person name="Min B."/>
            <person name="Park H."/>
            <person name="Jang Y."/>
            <person name="Kim J.-J."/>
            <person name="Kim K.H."/>
            <person name="Pangilinan J."/>
            <person name="Lipzen A."/>
            <person name="Riley R."/>
            <person name="Grigoriev I.V."/>
            <person name="Spatafora J.W."/>
            <person name="Choi I.-G."/>
        </authorList>
    </citation>
    <scope>NUCLEOTIDE SEQUENCE [LARGE SCALE GENOMIC DNA]</scope>
    <source>
        <strain evidence="1 2">KUC8140</strain>
    </source>
</reference>
<gene>
    <name evidence="1" type="ORF">SCHPADRAFT_437107</name>
</gene>
<evidence type="ECO:0000313" key="1">
    <source>
        <dbReference type="EMBL" id="KLO12081.1"/>
    </source>
</evidence>
<sequence length="103" mass="12123">MVYILQDEELVRTFQVCRIAWVSVSSVRSAMWILAGLPRVSITRPMHYALCLTHQRPHKDRTEIYMCTRRDERTYMRCDPPELTVIFHCIFAVLLPPILQAMS</sequence>
<accession>A0A0H2S594</accession>
<keyword evidence="2" id="KW-1185">Reference proteome</keyword>
<dbReference type="Proteomes" id="UP000053477">
    <property type="component" value="Unassembled WGS sequence"/>
</dbReference>